<reference evidence="1 3" key="3">
    <citation type="submission" date="2017-08" db="EMBL/GenBank/DDBJ databases">
        <title>WGS of novel Burkholderia cepaca complex species.</title>
        <authorList>
            <person name="Lipuma J."/>
            <person name="Spilker T."/>
        </authorList>
    </citation>
    <scope>NUCLEOTIDE SEQUENCE [LARGE SCALE GENOMIC DNA]</scope>
    <source>
        <strain evidence="1 3">AU17325</strain>
    </source>
</reference>
<name>A0A228HP96_9BURK</name>
<dbReference type="EMBL" id="CABVQC010000087">
    <property type="protein sequence ID" value="VWC49019.1"/>
    <property type="molecule type" value="Genomic_DNA"/>
</dbReference>
<protein>
    <submittedName>
        <fullName evidence="1">Uncharacterized protein</fullName>
    </submittedName>
</protein>
<dbReference type="Proteomes" id="UP000214600">
    <property type="component" value="Unassembled WGS sequence"/>
</dbReference>
<dbReference type="RefSeq" id="WP_025647485.1">
    <property type="nucleotide sequence ID" value="NZ_CABVQC010000087.1"/>
</dbReference>
<dbReference type="GeneID" id="99664773"/>
<evidence type="ECO:0000313" key="3">
    <source>
        <dbReference type="Proteomes" id="UP000214600"/>
    </source>
</evidence>
<dbReference type="OrthoDB" id="9134244at2"/>
<accession>A0A6P2SM03</accession>
<sequence>MNSIEMVPVQGTFFFIPEHEQFVREAKADQAAREKKARQSAYALSKTKVRSIPEGFDDLDMPLLRDSFAEIFEVSESEVAVPVVGVVGGDCAGEEWSEEGVEWLHALLLERSIELLSMRGNLEEKQDILDWVLKPNFMGYRDQFLSEAKEEIVDGQKTEVVEKRRMRVKLYQSEIPFTFVTCCRVAGLNPDELREQIRARKSQILNS</sequence>
<reference evidence="3" key="2">
    <citation type="submission" date="2017-06" db="EMBL/GenBank/DDBJ databases">
        <authorList>
            <person name="LiPuma J."/>
            <person name="Spilker T."/>
        </authorList>
    </citation>
    <scope>NUCLEOTIDE SEQUENCE [LARGE SCALE GENOMIC DNA]</scope>
    <source>
        <strain evidence="3">AU17325</strain>
    </source>
</reference>
<evidence type="ECO:0000313" key="4">
    <source>
        <dbReference type="Proteomes" id="UP000494261"/>
    </source>
</evidence>
<organism evidence="1 3">
    <name type="scientific">Burkholderia aenigmatica</name>
    <dbReference type="NCBI Taxonomy" id="2015348"/>
    <lineage>
        <taxon>Bacteria</taxon>
        <taxon>Pseudomonadati</taxon>
        <taxon>Pseudomonadota</taxon>
        <taxon>Betaproteobacteria</taxon>
        <taxon>Burkholderiales</taxon>
        <taxon>Burkholderiaceae</taxon>
        <taxon>Burkholderia</taxon>
        <taxon>Burkholderia cepacia complex</taxon>
    </lineage>
</organism>
<reference evidence="2 4" key="4">
    <citation type="submission" date="2019-09" db="EMBL/GenBank/DDBJ databases">
        <authorList>
            <person name="Depoorter E."/>
        </authorList>
    </citation>
    <scope>NUCLEOTIDE SEQUENCE [LARGE SCALE GENOMIC DNA]</scope>
    <source>
        <strain evidence="2">LMG 13014</strain>
    </source>
</reference>
<evidence type="ECO:0000313" key="1">
    <source>
        <dbReference type="EMBL" id="OXI31990.1"/>
    </source>
</evidence>
<dbReference type="Proteomes" id="UP000494261">
    <property type="component" value="Unassembled WGS sequence"/>
</dbReference>
<accession>A0A228HP96</accession>
<evidence type="ECO:0000313" key="2">
    <source>
        <dbReference type="EMBL" id="VWC49019.1"/>
    </source>
</evidence>
<gene>
    <name evidence="2" type="ORF">BLA13014_07550</name>
    <name evidence="1" type="ORF">CFB84_41465</name>
</gene>
<reference evidence="1" key="1">
    <citation type="submission" date="2017-06" db="EMBL/GenBank/DDBJ databases">
        <authorList>
            <person name="Kim H.J."/>
            <person name="Triplett B.A."/>
        </authorList>
    </citation>
    <scope>NUCLEOTIDE SEQUENCE [LARGE SCALE GENOMIC DNA]</scope>
    <source>
        <strain evidence="1">AU17325</strain>
    </source>
</reference>
<proteinExistence type="predicted"/>
<dbReference type="EMBL" id="NKFA01000041">
    <property type="protein sequence ID" value="OXI31990.1"/>
    <property type="molecule type" value="Genomic_DNA"/>
</dbReference>
<dbReference type="AlphaFoldDB" id="A0A228HP96"/>